<keyword evidence="2" id="KW-0560">Oxidoreductase</keyword>
<comment type="caution">
    <text evidence="3">The sequence shown here is derived from an EMBL/GenBank/DDBJ whole genome shotgun (WGS) entry which is preliminary data.</text>
</comment>
<gene>
    <name evidence="3" type="ORF">KDL28_27830</name>
</gene>
<dbReference type="PANTHER" id="PTHR42760:SF133">
    <property type="entry name" value="3-OXOACYL-[ACYL-CARRIER-PROTEIN] REDUCTASE"/>
    <property type="match status" value="1"/>
</dbReference>
<evidence type="ECO:0000256" key="2">
    <source>
        <dbReference type="ARBA" id="ARBA00023002"/>
    </source>
</evidence>
<dbReference type="PANTHER" id="PTHR42760">
    <property type="entry name" value="SHORT-CHAIN DEHYDROGENASES/REDUCTASES FAMILY MEMBER"/>
    <property type="match status" value="1"/>
</dbReference>
<protein>
    <submittedName>
        <fullName evidence="3">SDR family oxidoreductase</fullName>
    </submittedName>
</protein>
<name>A0ABT1A796_9PSEU</name>
<dbReference type="InterPro" id="IPR002347">
    <property type="entry name" value="SDR_fam"/>
</dbReference>
<dbReference type="Gene3D" id="3.40.50.720">
    <property type="entry name" value="NAD(P)-binding Rossmann-like Domain"/>
    <property type="match status" value="1"/>
</dbReference>
<dbReference type="PRINTS" id="PR00081">
    <property type="entry name" value="GDHRDH"/>
</dbReference>
<proteinExistence type="inferred from homology"/>
<dbReference type="InterPro" id="IPR020904">
    <property type="entry name" value="Sc_DH/Rdtase_CS"/>
</dbReference>
<reference evidence="3" key="1">
    <citation type="submission" date="2021-04" db="EMBL/GenBank/DDBJ databases">
        <title>Pseudonocardia sp. nov., isolated from sandy soil of mangrove forest.</title>
        <authorList>
            <person name="Zan Z."/>
            <person name="Huang R."/>
            <person name="Liu W."/>
        </authorList>
    </citation>
    <scope>NUCLEOTIDE SEQUENCE</scope>
    <source>
        <strain evidence="3">S2-4</strain>
    </source>
</reference>
<dbReference type="SUPFAM" id="SSF51735">
    <property type="entry name" value="NAD(P)-binding Rossmann-fold domains"/>
    <property type="match status" value="1"/>
</dbReference>
<dbReference type="Pfam" id="PF13561">
    <property type="entry name" value="adh_short_C2"/>
    <property type="match status" value="1"/>
</dbReference>
<evidence type="ECO:0000313" key="4">
    <source>
        <dbReference type="Proteomes" id="UP001165283"/>
    </source>
</evidence>
<dbReference type="PROSITE" id="PS00061">
    <property type="entry name" value="ADH_SHORT"/>
    <property type="match status" value="1"/>
</dbReference>
<sequence length="250" mass="26786">MPAVLVLGAGRPGIGQAVTKRFLEDGFEVYGTIDNEYAKEVEQFSFGETDSRLKLKQLDHSDLTVVTSYINELPEELSGIVVAEFYFAMEDPDDFKLDVWNKSLAINLTLPKVVYHSARSKVINGGFLTIVTSTEGFIGSFGAHAYAATKAGVHNLVKSIANIASGSIRANAVAAGWIGGVMDTDEVFNMSRRITPLARLGDAAEVAGVVAFLASRDAQFVNGSTIVADGGYSGVDTIAKFEFQSEYPGK</sequence>
<evidence type="ECO:0000256" key="1">
    <source>
        <dbReference type="ARBA" id="ARBA00006484"/>
    </source>
</evidence>
<evidence type="ECO:0000313" key="3">
    <source>
        <dbReference type="EMBL" id="MCO1658885.1"/>
    </source>
</evidence>
<accession>A0ABT1A796</accession>
<keyword evidence="4" id="KW-1185">Reference proteome</keyword>
<comment type="similarity">
    <text evidence="1">Belongs to the short-chain dehydrogenases/reductases (SDR) family.</text>
</comment>
<organism evidence="3 4">
    <name type="scientific">Pseudonocardia humida</name>
    <dbReference type="NCBI Taxonomy" id="2800819"/>
    <lineage>
        <taxon>Bacteria</taxon>
        <taxon>Bacillati</taxon>
        <taxon>Actinomycetota</taxon>
        <taxon>Actinomycetes</taxon>
        <taxon>Pseudonocardiales</taxon>
        <taxon>Pseudonocardiaceae</taxon>
        <taxon>Pseudonocardia</taxon>
    </lineage>
</organism>
<dbReference type="EMBL" id="JAGSOV010000060">
    <property type="protein sequence ID" value="MCO1658885.1"/>
    <property type="molecule type" value="Genomic_DNA"/>
</dbReference>
<dbReference type="RefSeq" id="WP_252443321.1">
    <property type="nucleotide sequence ID" value="NZ_JAGSOV010000060.1"/>
</dbReference>
<dbReference type="InterPro" id="IPR036291">
    <property type="entry name" value="NAD(P)-bd_dom_sf"/>
</dbReference>
<dbReference type="Proteomes" id="UP001165283">
    <property type="component" value="Unassembled WGS sequence"/>
</dbReference>